<keyword evidence="3" id="KW-1185">Reference proteome</keyword>
<dbReference type="AlphaFoldDB" id="A0A9X3WZS4"/>
<reference evidence="2" key="1">
    <citation type="submission" date="2022-06" db="EMBL/GenBank/DDBJ databases">
        <title>Aquibacillus sp. a new bacterium isolated from soil saline samples.</title>
        <authorList>
            <person name="Galisteo C."/>
            <person name="De La Haba R."/>
            <person name="Sanchez-Porro C."/>
            <person name="Ventosa A."/>
        </authorList>
    </citation>
    <scope>NUCLEOTIDE SEQUENCE</scope>
    <source>
        <strain evidence="2">3ASR75-11</strain>
    </source>
</reference>
<sequence length="69" mass="7808">MGLVLLFLVGFGLAISGGVTMITYLNFLPAGFSWIDYFVFIQGRIECYFFPIGIIFMMIAYSKYPNDTC</sequence>
<evidence type="ECO:0000313" key="2">
    <source>
        <dbReference type="EMBL" id="MDC3426289.1"/>
    </source>
</evidence>
<feature type="transmembrane region" description="Helical" evidence="1">
    <location>
        <begin position="37"/>
        <end position="61"/>
    </location>
</feature>
<keyword evidence="1" id="KW-1133">Transmembrane helix</keyword>
<evidence type="ECO:0000313" key="3">
    <source>
        <dbReference type="Proteomes" id="UP001145050"/>
    </source>
</evidence>
<organism evidence="2 3">
    <name type="scientific">Terrihalobacillus insolitus</name>
    <dbReference type="NCBI Taxonomy" id="2950438"/>
    <lineage>
        <taxon>Bacteria</taxon>
        <taxon>Bacillati</taxon>
        <taxon>Bacillota</taxon>
        <taxon>Bacilli</taxon>
        <taxon>Bacillales</taxon>
        <taxon>Bacillaceae</taxon>
        <taxon>Terrihalobacillus</taxon>
    </lineage>
</organism>
<name>A0A9X3WZS4_9BACI</name>
<keyword evidence="1" id="KW-0472">Membrane</keyword>
<protein>
    <submittedName>
        <fullName evidence="2">Uncharacterized protein</fullName>
    </submittedName>
</protein>
<dbReference type="Pfam" id="PF26135">
    <property type="entry name" value="YuzI"/>
    <property type="match status" value="1"/>
</dbReference>
<proteinExistence type="predicted"/>
<keyword evidence="1" id="KW-0812">Transmembrane</keyword>
<accession>A0A9X3WZS4</accession>
<dbReference type="InterPro" id="IPR058887">
    <property type="entry name" value="YuzI-like"/>
</dbReference>
<evidence type="ECO:0000256" key="1">
    <source>
        <dbReference type="SAM" id="Phobius"/>
    </source>
</evidence>
<gene>
    <name evidence="2" type="ORF">NC797_17545</name>
</gene>
<comment type="caution">
    <text evidence="2">The sequence shown here is derived from an EMBL/GenBank/DDBJ whole genome shotgun (WGS) entry which is preliminary data.</text>
</comment>
<dbReference type="EMBL" id="JAMQKB010000040">
    <property type="protein sequence ID" value="MDC3426289.1"/>
    <property type="molecule type" value="Genomic_DNA"/>
</dbReference>
<dbReference type="RefSeq" id="WP_272438118.1">
    <property type="nucleotide sequence ID" value="NZ_JAMQKB010000040.1"/>
</dbReference>
<dbReference type="Proteomes" id="UP001145050">
    <property type="component" value="Unassembled WGS sequence"/>
</dbReference>